<dbReference type="PROSITE" id="PS51724">
    <property type="entry name" value="SPOR"/>
    <property type="match status" value="1"/>
</dbReference>
<dbReference type="InterPro" id="IPR036680">
    <property type="entry name" value="SPOR-like_sf"/>
</dbReference>
<name>A0A937X4N8_9BACT</name>
<reference evidence="3 4" key="1">
    <citation type="submission" date="2019-03" db="EMBL/GenBank/DDBJ databases">
        <title>Lake Tanganyika Metagenome-Assembled Genomes (MAGs).</title>
        <authorList>
            <person name="Tran P."/>
        </authorList>
    </citation>
    <scope>NUCLEOTIDE SEQUENCE [LARGE SCALE GENOMIC DNA]</scope>
    <source>
        <strain evidence="3">K_DeepCast_65m_m2_236</strain>
    </source>
</reference>
<evidence type="ECO:0000259" key="2">
    <source>
        <dbReference type="PROSITE" id="PS51724"/>
    </source>
</evidence>
<feature type="region of interest" description="Disordered" evidence="1">
    <location>
        <begin position="1"/>
        <end position="46"/>
    </location>
</feature>
<comment type="caution">
    <text evidence="3">The sequence shown here is derived from an EMBL/GenBank/DDBJ whole genome shotgun (WGS) entry which is preliminary data.</text>
</comment>
<evidence type="ECO:0000313" key="3">
    <source>
        <dbReference type="EMBL" id="MBM3275768.1"/>
    </source>
</evidence>
<evidence type="ECO:0000313" key="4">
    <source>
        <dbReference type="Proteomes" id="UP000703893"/>
    </source>
</evidence>
<gene>
    <name evidence="3" type="ORF">FJZ00_11485</name>
</gene>
<dbReference type="InterPro" id="IPR007730">
    <property type="entry name" value="SPOR-like_dom"/>
</dbReference>
<dbReference type="EMBL" id="VGJX01000712">
    <property type="protein sequence ID" value="MBM3275768.1"/>
    <property type="molecule type" value="Genomic_DNA"/>
</dbReference>
<proteinExistence type="predicted"/>
<accession>A0A937X4N8</accession>
<dbReference type="AlphaFoldDB" id="A0A937X4N8"/>
<feature type="domain" description="SPOR" evidence="2">
    <location>
        <begin position="69"/>
        <end position="142"/>
    </location>
</feature>
<dbReference type="Pfam" id="PF05036">
    <property type="entry name" value="SPOR"/>
    <property type="match status" value="1"/>
</dbReference>
<sequence>MTPIPQQWAPTPEPIATPQDLFAADPTPTPMPLPTEKAKTPPPTPVAVFRTPEPVVEEPTPEPSAYVEPTPEDVYRVQVGSYETRESAEQMVQELLSAGIQAVVVYDSTKYHAQVGAFSSKERALAVADEVNAKGYSVTIRH</sequence>
<dbReference type="GO" id="GO:0042834">
    <property type="term" value="F:peptidoglycan binding"/>
    <property type="evidence" value="ECO:0007669"/>
    <property type="project" value="InterPro"/>
</dbReference>
<dbReference type="Gene3D" id="3.30.70.1070">
    <property type="entry name" value="Sporulation related repeat"/>
    <property type="match status" value="1"/>
</dbReference>
<protein>
    <submittedName>
        <fullName evidence="3">SPOR domain-containing protein</fullName>
    </submittedName>
</protein>
<dbReference type="Proteomes" id="UP000703893">
    <property type="component" value="Unassembled WGS sequence"/>
</dbReference>
<dbReference type="SUPFAM" id="SSF110997">
    <property type="entry name" value="Sporulation related repeat"/>
    <property type="match status" value="1"/>
</dbReference>
<evidence type="ECO:0000256" key="1">
    <source>
        <dbReference type="SAM" id="MobiDB-lite"/>
    </source>
</evidence>
<organism evidence="3 4">
    <name type="scientific">Candidatus Tanganyikabacteria bacterium</name>
    <dbReference type="NCBI Taxonomy" id="2961651"/>
    <lineage>
        <taxon>Bacteria</taxon>
        <taxon>Bacillati</taxon>
        <taxon>Candidatus Sericytochromatia</taxon>
        <taxon>Candidatus Tanganyikabacteria</taxon>
    </lineage>
</organism>